<feature type="transmembrane region" description="Helical" evidence="4">
    <location>
        <begin position="338"/>
        <end position="359"/>
    </location>
</feature>
<dbReference type="Gene3D" id="6.10.340.10">
    <property type="match status" value="1"/>
</dbReference>
<dbReference type="SMART" id="SM00304">
    <property type="entry name" value="HAMP"/>
    <property type="match status" value="1"/>
</dbReference>
<keyword evidence="4" id="KW-0812">Transmembrane</keyword>
<reference evidence="7" key="2">
    <citation type="submission" date="2020-09" db="EMBL/GenBank/DDBJ databases">
        <authorList>
            <person name="Sun Q."/>
            <person name="Sedlacek I."/>
        </authorList>
    </citation>
    <scope>NUCLEOTIDE SEQUENCE</scope>
    <source>
        <strain evidence="7">CCM 7897</strain>
    </source>
</reference>
<evidence type="ECO:0000256" key="3">
    <source>
        <dbReference type="PROSITE-ProRule" id="PRU00284"/>
    </source>
</evidence>
<proteinExistence type="inferred from homology"/>
<dbReference type="Pfam" id="PF00015">
    <property type="entry name" value="MCPsignal"/>
    <property type="match status" value="1"/>
</dbReference>
<dbReference type="SUPFAM" id="SSF58104">
    <property type="entry name" value="Methyl-accepting chemotaxis protein (MCP) signaling domain"/>
    <property type="match status" value="1"/>
</dbReference>
<feature type="domain" description="Methyl-accepting transducer" evidence="5">
    <location>
        <begin position="455"/>
        <end position="691"/>
    </location>
</feature>
<keyword evidence="1 3" id="KW-0807">Transducer</keyword>
<dbReference type="Proteomes" id="UP000606044">
    <property type="component" value="Unassembled WGS sequence"/>
</dbReference>
<dbReference type="EMBL" id="BMCT01000002">
    <property type="protein sequence ID" value="GGF62957.1"/>
    <property type="molecule type" value="Genomic_DNA"/>
</dbReference>
<dbReference type="GO" id="GO:0016020">
    <property type="term" value="C:membrane"/>
    <property type="evidence" value="ECO:0007669"/>
    <property type="project" value="InterPro"/>
</dbReference>
<gene>
    <name evidence="7" type="ORF">GCM10007301_23400</name>
</gene>
<feature type="domain" description="HAMP" evidence="6">
    <location>
        <begin position="361"/>
        <end position="414"/>
    </location>
</feature>
<name>A0A917BY64_9HYPH</name>
<dbReference type="CDD" id="cd06225">
    <property type="entry name" value="HAMP"/>
    <property type="match status" value="1"/>
</dbReference>
<evidence type="ECO:0000259" key="6">
    <source>
        <dbReference type="PROSITE" id="PS50885"/>
    </source>
</evidence>
<organism evidence="7 8">
    <name type="scientific">Azorhizobium oxalatiphilum</name>
    <dbReference type="NCBI Taxonomy" id="980631"/>
    <lineage>
        <taxon>Bacteria</taxon>
        <taxon>Pseudomonadati</taxon>
        <taxon>Pseudomonadota</taxon>
        <taxon>Alphaproteobacteria</taxon>
        <taxon>Hyphomicrobiales</taxon>
        <taxon>Xanthobacteraceae</taxon>
        <taxon>Azorhizobium</taxon>
    </lineage>
</organism>
<dbReference type="PROSITE" id="PS50111">
    <property type="entry name" value="CHEMOTAXIS_TRANSDUC_2"/>
    <property type="match status" value="1"/>
</dbReference>
<evidence type="ECO:0000313" key="8">
    <source>
        <dbReference type="Proteomes" id="UP000606044"/>
    </source>
</evidence>
<keyword evidence="8" id="KW-1185">Reference proteome</keyword>
<dbReference type="InterPro" id="IPR003660">
    <property type="entry name" value="HAMP_dom"/>
</dbReference>
<keyword evidence="4" id="KW-0472">Membrane</keyword>
<dbReference type="Pfam" id="PF00672">
    <property type="entry name" value="HAMP"/>
    <property type="match status" value="1"/>
</dbReference>
<keyword evidence="4" id="KW-1133">Transmembrane helix</keyword>
<dbReference type="SMART" id="SM00283">
    <property type="entry name" value="MA"/>
    <property type="match status" value="1"/>
</dbReference>
<evidence type="ECO:0000256" key="1">
    <source>
        <dbReference type="ARBA" id="ARBA00023224"/>
    </source>
</evidence>
<comment type="similarity">
    <text evidence="2">Belongs to the methyl-accepting chemotaxis (MCP) protein family.</text>
</comment>
<comment type="caution">
    <text evidence="7">The sequence shown here is derived from an EMBL/GenBank/DDBJ whole genome shotgun (WGS) entry which is preliminary data.</text>
</comment>
<sequence length="711" mass="74252">MPFLRTSAQASLRETPRMTIKRLLSISILLIAAIACALALNMAWTQYARLTRVEEADVRLQFIRAAAAIPPLMNAERGLTVVMLDTATQSQAEGQRDYVDYRAATQKAVENVVAKANEAKGQLPDAEVMIASATALQQSFKSMRDFVDATLARPVGQRGEAGTDMTDRGARINIAVTNAMETQMRSLADANGQAYAWTSAAVSVLEFRDVGGRLAGTLQNIVSAHKPVTPQAQDQFMVMQGQVEQIWAGLWKLRTVTNGAPNFVPTLEKVSRENVQFSAGIRKEMQPFFANGDFPLDGAAFREKTFRIWGPVADLRDAALDSADVALDAAKASAQSSLTWAMVGLVAVVLVVIAVLVLVSRRAIKPLVAMTAAVGELADGKLETEIPGVGRADEIGEMAASVQVFKESLIRNAALEAETVAAREKAEAERRASMMELADMFEQSVGAIVNSVGASADQLKASANVLAGGADDTASRSSTVAAAAEEAAVNVNVVASSAEELGSSVQEIGRQVEQAAAVSLTAVEEARNTGEIVRELSQAAHKISDILGLISTIAGQTNLLALNATIEAARAGEAGKGFAVVASEVKELADQTAKATAEISGQVGAIQSSTNKAVEAIGSIGATIQQMNTYSNAIATAVAEQGAATSEIVRSVAQASAGTSEVTGNITGVAQTAQSVGSAAGEVLSLSTDLSAQASALSSEMQRFLVTVRAA</sequence>
<dbReference type="GO" id="GO:0007165">
    <property type="term" value="P:signal transduction"/>
    <property type="evidence" value="ECO:0007669"/>
    <property type="project" value="UniProtKB-KW"/>
</dbReference>
<accession>A0A917BY64</accession>
<dbReference type="AlphaFoldDB" id="A0A917BY64"/>
<protein>
    <submittedName>
        <fullName evidence="7">Methyl-accepting chemotaxis protein</fullName>
    </submittedName>
</protein>
<dbReference type="Gene3D" id="1.10.287.950">
    <property type="entry name" value="Methyl-accepting chemotaxis protein"/>
    <property type="match status" value="1"/>
</dbReference>
<evidence type="ECO:0000256" key="4">
    <source>
        <dbReference type="SAM" id="Phobius"/>
    </source>
</evidence>
<evidence type="ECO:0000259" key="5">
    <source>
        <dbReference type="PROSITE" id="PS50111"/>
    </source>
</evidence>
<dbReference type="PANTHER" id="PTHR32089:SF112">
    <property type="entry name" value="LYSOZYME-LIKE PROTEIN-RELATED"/>
    <property type="match status" value="1"/>
</dbReference>
<dbReference type="InterPro" id="IPR004089">
    <property type="entry name" value="MCPsignal_dom"/>
</dbReference>
<dbReference type="PANTHER" id="PTHR32089">
    <property type="entry name" value="METHYL-ACCEPTING CHEMOTAXIS PROTEIN MCPB"/>
    <property type="match status" value="1"/>
</dbReference>
<evidence type="ECO:0000313" key="7">
    <source>
        <dbReference type="EMBL" id="GGF62957.1"/>
    </source>
</evidence>
<reference evidence="7" key="1">
    <citation type="journal article" date="2014" name="Int. J. Syst. Evol. Microbiol.">
        <title>Complete genome sequence of Corynebacterium casei LMG S-19264T (=DSM 44701T), isolated from a smear-ripened cheese.</title>
        <authorList>
            <consortium name="US DOE Joint Genome Institute (JGI-PGF)"/>
            <person name="Walter F."/>
            <person name="Albersmeier A."/>
            <person name="Kalinowski J."/>
            <person name="Ruckert C."/>
        </authorList>
    </citation>
    <scope>NUCLEOTIDE SEQUENCE</scope>
    <source>
        <strain evidence="7">CCM 7897</strain>
    </source>
</reference>
<evidence type="ECO:0000256" key="2">
    <source>
        <dbReference type="ARBA" id="ARBA00029447"/>
    </source>
</evidence>
<dbReference type="PROSITE" id="PS50885">
    <property type="entry name" value="HAMP"/>
    <property type="match status" value="1"/>
</dbReference>